<dbReference type="AlphaFoldDB" id="A0A7R9H895"/>
<name>A0A7R9H895_TIMPO</name>
<protein>
    <submittedName>
        <fullName evidence="1">Uncharacterized protein</fullName>
    </submittedName>
</protein>
<sequence>MAGVLFEDIFNVKDIDPEGKKFDRETTPGVQENLREGAAAEREVCATPSPPSTNLTRCRVEERVYTSCEPRRPFGVPGIDTGTRVGQGQTLNFASACFGKTHLVELVGCCTHYTRATTFIPRDDSGAGPGKSRSGEGLLHPVTSSLCVAKQHGGLIAVIMWELILTSAPEISME</sequence>
<organism evidence="1">
    <name type="scientific">Timema poppense</name>
    <name type="common">Walking stick</name>
    <dbReference type="NCBI Taxonomy" id="170557"/>
    <lineage>
        <taxon>Eukaryota</taxon>
        <taxon>Metazoa</taxon>
        <taxon>Ecdysozoa</taxon>
        <taxon>Arthropoda</taxon>
        <taxon>Hexapoda</taxon>
        <taxon>Insecta</taxon>
        <taxon>Pterygota</taxon>
        <taxon>Neoptera</taxon>
        <taxon>Polyneoptera</taxon>
        <taxon>Phasmatodea</taxon>
        <taxon>Timematodea</taxon>
        <taxon>Timematoidea</taxon>
        <taxon>Timematidae</taxon>
        <taxon>Timema</taxon>
    </lineage>
</organism>
<reference evidence="1" key="1">
    <citation type="submission" date="2020-11" db="EMBL/GenBank/DDBJ databases">
        <authorList>
            <person name="Tran Van P."/>
        </authorList>
    </citation>
    <scope>NUCLEOTIDE SEQUENCE</scope>
</reference>
<proteinExistence type="predicted"/>
<accession>A0A7R9H895</accession>
<dbReference type="EMBL" id="OD004336">
    <property type="protein sequence ID" value="CAD7409761.1"/>
    <property type="molecule type" value="Genomic_DNA"/>
</dbReference>
<evidence type="ECO:0000313" key="1">
    <source>
        <dbReference type="EMBL" id="CAD7409761.1"/>
    </source>
</evidence>
<gene>
    <name evidence="1" type="ORF">TPSB3V08_LOCUS7002</name>
</gene>